<evidence type="ECO:0000313" key="6">
    <source>
        <dbReference type="Proteomes" id="UP000317243"/>
    </source>
</evidence>
<dbReference type="CDD" id="cd00090">
    <property type="entry name" value="HTH_ARSR"/>
    <property type="match status" value="1"/>
</dbReference>
<dbReference type="NCBIfam" id="NF033788">
    <property type="entry name" value="HTH_metalloreg"/>
    <property type="match status" value="1"/>
</dbReference>
<keyword evidence="2" id="KW-0238">DNA-binding</keyword>
<dbReference type="InterPro" id="IPR051081">
    <property type="entry name" value="HTH_MetalResp_TranReg"/>
</dbReference>
<dbReference type="PANTHER" id="PTHR33154:SF33">
    <property type="entry name" value="TRANSCRIPTIONAL REPRESSOR SDPR"/>
    <property type="match status" value="1"/>
</dbReference>
<evidence type="ECO:0000313" key="5">
    <source>
        <dbReference type="EMBL" id="TWT58744.1"/>
    </source>
</evidence>
<keyword evidence="6" id="KW-1185">Reference proteome</keyword>
<dbReference type="Proteomes" id="UP000317243">
    <property type="component" value="Unassembled WGS sequence"/>
</dbReference>
<evidence type="ECO:0000256" key="3">
    <source>
        <dbReference type="ARBA" id="ARBA00023163"/>
    </source>
</evidence>
<evidence type="ECO:0000259" key="4">
    <source>
        <dbReference type="PROSITE" id="PS50987"/>
    </source>
</evidence>
<name>A0A5C5X769_9PLAN</name>
<gene>
    <name evidence="5" type="ORF">KOR42_21300</name>
</gene>
<organism evidence="5 6">
    <name type="scientific">Thalassoglobus neptunius</name>
    <dbReference type="NCBI Taxonomy" id="1938619"/>
    <lineage>
        <taxon>Bacteria</taxon>
        <taxon>Pseudomonadati</taxon>
        <taxon>Planctomycetota</taxon>
        <taxon>Planctomycetia</taxon>
        <taxon>Planctomycetales</taxon>
        <taxon>Planctomycetaceae</taxon>
        <taxon>Thalassoglobus</taxon>
    </lineage>
</organism>
<dbReference type="InterPro" id="IPR001845">
    <property type="entry name" value="HTH_ArsR_DNA-bd_dom"/>
</dbReference>
<sequence length="106" mass="11876">MNEKERARYEARAKVAKAMSHPSRLLMLDLLQKKDMCVGDLTNEVGSDQSTVSKHLAVLKDVGLVTVRKEGSLSYYQLRCGCLDGFFSCLETMLMTDLSSRQEAVQ</sequence>
<dbReference type="GO" id="GO:0003700">
    <property type="term" value="F:DNA-binding transcription factor activity"/>
    <property type="evidence" value="ECO:0007669"/>
    <property type="project" value="InterPro"/>
</dbReference>
<dbReference type="PROSITE" id="PS50987">
    <property type="entry name" value="HTH_ARSR_2"/>
    <property type="match status" value="1"/>
</dbReference>
<dbReference type="Gene3D" id="1.10.10.10">
    <property type="entry name" value="Winged helix-like DNA-binding domain superfamily/Winged helix DNA-binding domain"/>
    <property type="match status" value="1"/>
</dbReference>
<evidence type="ECO:0000256" key="1">
    <source>
        <dbReference type="ARBA" id="ARBA00023015"/>
    </source>
</evidence>
<protein>
    <submittedName>
        <fullName evidence="5">Putative HTH-type transcriptional regulator/MT0088</fullName>
    </submittedName>
</protein>
<dbReference type="AlphaFoldDB" id="A0A5C5X769"/>
<dbReference type="SUPFAM" id="SSF46785">
    <property type="entry name" value="Winged helix' DNA-binding domain"/>
    <property type="match status" value="1"/>
</dbReference>
<keyword evidence="3" id="KW-0804">Transcription</keyword>
<proteinExistence type="predicted"/>
<dbReference type="Pfam" id="PF01022">
    <property type="entry name" value="HTH_5"/>
    <property type="match status" value="1"/>
</dbReference>
<feature type="domain" description="HTH arsR-type" evidence="4">
    <location>
        <begin position="4"/>
        <end position="105"/>
    </location>
</feature>
<dbReference type="EMBL" id="SIHI01000001">
    <property type="protein sequence ID" value="TWT58744.1"/>
    <property type="molecule type" value="Genomic_DNA"/>
</dbReference>
<dbReference type="RefSeq" id="WP_146509355.1">
    <property type="nucleotide sequence ID" value="NZ_SIHI01000001.1"/>
</dbReference>
<dbReference type="InterPro" id="IPR011991">
    <property type="entry name" value="ArsR-like_HTH"/>
</dbReference>
<dbReference type="InterPro" id="IPR036390">
    <property type="entry name" value="WH_DNA-bd_sf"/>
</dbReference>
<dbReference type="GO" id="GO:0003677">
    <property type="term" value="F:DNA binding"/>
    <property type="evidence" value="ECO:0007669"/>
    <property type="project" value="UniProtKB-KW"/>
</dbReference>
<dbReference type="PRINTS" id="PR00778">
    <property type="entry name" value="HTHARSR"/>
</dbReference>
<dbReference type="OrthoDB" id="9802016at2"/>
<comment type="caution">
    <text evidence="5">The sequence shown here is derived from an EMBL/GenBank/DDBJ whole genome shotgun (WGS) entry which is preliminary data.</text>
</comment>
<evidence type="ECO:0000256" key="2">
    <source>
        <dbReference type="ARBA" id="ARBA00023125"/>
    </source>
</evidence>
<dbReference type="PANTHER" id="PTHR33154">
    <property type="entry name" value="TRANSCRIPTIONAL REGULATOR, ARSR FAMILY"/>
    <property type="match status" value="1"/>
</dbReference>
<dbReference type="InterPro" id="IPR036388">
    <property type="entry name" value="WH-like_DNA-bd_sf"/>
</dbReference>
<accession>A0A5C5X769</accession>
<keyword evidence="1" id="KW-0805">Transcription regulation</keyword>
<reference evidence="5 6" key="1">
    <citation type="submission" date="2019-02" db="EMBL/GenBank/DDBJ databases">
        <title>Deep-cultivation of Planctomycetes and their phenomic and genomic characterization uncovers novel biology.</title>
        <authorList>
            <person name="Wiegand S."/>
            <person name="Jogler M."/>
            <person name="Boedeker C."/>
            <person name="Pinto D."/>
            <person name="Vollmers J."/>
            <person name="Rivas-Marin E."/>
            <person name="Kohn T."/>
            <person name="Peeters S.H."/>
            <person name="Heuer A."/>
            <person name="Rast P."/>
            <person name="Oberbeckmann S."/>
            <person name="Bunk B."/>
            <person name="Jeske O."/>
            <person name="Meyerdierks A."/>
            <person name="Storesund J.E."/>
            <person name="Kallscheuer N."/>
            <person name="Luecker S."/>
            <person name="Lage O.M."/>
            <person name="Pohl T."/>
            <person name="Merkel B.J."/>
            <person name="Hornburger P."/>
            <person name="Mueller R.-W."/>
            <person name="Bruemmer F."/>
            <person name="Labrenz M."/>
            <person name="Spormann A.M."/>
            <person name="Op Den Camp H."/>
            <person name="Overmann J."/>
            <person name="Amann R."/>
            <person name="Jetten M.S.M."/>
            <person name="Mascher T."/>
            <person name="Medema M.H."/>
            <person name="Devos D.P."/>
            <person name="Kaster A.-K."/>
            <person name="Ovreas L."/>
            <person name="Rohde M."/>
            <person name="Galperin M.Y."/>
            <person name="Jogler C."/>
        </authorList>
    </citation>
    <scope>NUCLEOTIDE SEQUENCE [LARGE SCALE GENOMIC DNA]</scope>
    <source>
        <strain evidence="5 6">KOR42</strain>
    </source>
</reference>
<dbReference type="SMART" id="SM00418">
    <property type="entry name" value="HTH_ARSR"/>
    <property type="match status" value="1"/>
</dbReference>